<feature type="transmembrane region" description="Helical" evidence="7">
    <location>
        <begin position="105"/>
        <end position="123"/>
    </location>
</feature>
<protein>
    <submittedName>
        <fullName evidence="9">Major facilitator superfamily, MFS transporter superfamily</fullName>
    </submittedName>
</protein>
<feature type="transmembrane region" description="Helical" evidence="7">
    <location>
        <begin position="160"/>
        <end position="182"/>
    </location>
</feature>
<feature type="transmembrane region" description="Helical" evidence="7">
    <location>
        <begin position="302"/>
        <end position="327"/>
    </location>
</feature>
<accession>A0A9Q9AY98</accession>
<reference evidence="9" key="1">
    <citation type="submission" date="2022-06" db="EMBL/GenBank/DDBJ databases">
        <title>Complete genome sequences of two strains of the flax pathogen Septoria linicola.</title>
        <authorList>
            <person name="Lapalu N."/>
            <person name="Simon A."/>
            <person name="Demenou B."/>
            <person name="Paumier D."/>
            <person name="Guillot M.-P."/>
            <person name="Gout L."/>
            <person name="Valade R."/>
        </authorList>
    </citation>
    <scope>NUCLEOTIDE SEQUENCE</scope>
    <source>
        <strain evidence="9">SE15195</strain>
    </source>
</reference>
<dbReference type="Pfam" id="PF07690">
    <property type="entry name" value="MFS_1"/>
    <property type="match status" value="1"/>
</dbReference>
<dbReference type="PROSITE" id="PS50850">
    <property type="entry name" value="MFS"/>
    <property type="match status" value="1"/>
</dbReference>
<feature type="transmembrane region" description="Helical" evidence="7">
    <location>
        <begin position="392"/>
        <end position="414"/>
    </location>
</feature>
<dbReference type="SUPFAM" id="SSF103473">
    <property type="entry name" value="MFS general substrate transporter"/>
    <property type="match status" value="1"/>
</dbReference>
<dbReference type="Proteomes" id="UP001056384">
    <property type="component" value="Chromosome 10"/>
</dbReference>
<feature type="transmembrane region" description="Helical" evidence="7">
    <location>
        <begin position="194"/>
        <end position="215"/>
    </location>
</feature>
<evidence type="ECO:0000256" key="3">
    <source>
        <dbReference type="ARBA" id="ARBA00022692"/>
    </source>
</evidence>
<feature type="transmembrane region" description="Helical" evidence="7">
    <location>
        <begin position="333"/>
        <end position="355"/>
    </location>
</feature>
<dbReference type="FunFam" id="1.20.1250.20:FF:000511">
    <property type="entry name" value="MFS general substrate transporter"/>
    <property type="match status" value="1"/>
</dbReference>
<evidence type="ECO:0000313" key="9">
    <source>
        <dbReference type="EMBL" id="USW58207.1"/>
    </source>
</evidence>
<feature type="transmembrane region" description="Helical" evidence="7">
    <location>
        <begin position="227"/>
        <end position="249"/>
    </location>
</feature>
<dbReference type="Gene3D" id="1.20.1250.20">
    <property type="entry name" value="MFS general substrate transporter like domains"/>
    <property type="match status" value="2"/>
</dbReference>
<dbReference type="FunFam" id="1.20.1250.20:FF:000409">
    <property type="entry name" value="MFS general substrate transporter"/>
    <property type="match status" value="1"/>
</dbReference>
<dbReference type="AlphaFoldDB" id="A0A9Q9AY98"/>
<feature type="transmembrane region" description="Helical" evidence="7">
    <location>
        <begin position="367"/>
        <end position="386"/>
    </location>
</feature>
<organism evidence="9 10">
    <name type="scientific">Septoria linicola</name>
    <dbReference type="NCBI Taxonomy" id="215465"/>
    <lineage>
        <taxon>Eukaryota</taxon>
        <taxon>Fungi</taxon>
        <taxon>Dikarya</taxon>
        <taxon>Ascomycota</taxon>
        <taxon>Pezizomycotina</taxon>
        <taxon>Dothideomycetes</taxon>
        <taxon>Dothideomycetidae</taxon>
        <taxon>Mycosphaerellales</taxon>
        <taxon>Mycosphaerellaceae</taxon>
        <taxon>Septoria</taxon>
    </lineage>
</organism>
<sequence length="505" mass="56058">MATTINDDPTKRPVMYDDYEPEASQQQALGIEKVGSPSSHNSDAEDAFHWFTPEEGRKIKHKIDRRLVLMLGVMYCVSLMDRTNLSNAAIAGMRTELALVGNNRYSIITLVFFITYTLLQPLATPLTRKIGPRMFLSTICTLWGIVMIGMGVVNNWQSLVGLRVVLGIFEAGYFPGAVYLLSTWFVRYDVGKRYAVFYMIGSLASAAAGILAYGLMQMEGVAGYGGWRWIFIMEGIITVLIGIAGYIFLVGFPDQQAWKSWGFLNEREVRYVMACVDRDRGDATVEPFSMKRFLTPALDIKVWGFAMIFLCTTTIAYALAFFLPIILRLGMGFSIAESQCLVAPPYAFAAVIMYVESWFGDRYHVRGPQLTFNAIVAIIGLALMGWTTAPGVRYFGVFVCCAGVQANVVMAMSFQANNIRGQWKRAFCSASLVGFGGIGGIAGSLVFREQDLPTYRPGLWACMTACIITVVITSTLQFFFWRANKAADRGEKEIEGGGPTFRYTL</sequence>
<keyword evidence="2" id="KW-0813">Transport</keyword>
<keyword evidence="10" id="KW-1185">Reference proteome</keyword>
<dbReference type="PANTHER" id="PTHR43791">
    <property type="entry name" value="PERMEASE-RELATED"/>
    <property type="match status" value="1"/>
</dbReference>
<evidence type="ECO:0000256" key="7">
    <source>
        <dbReference type="SAM" id="Phobius"/>
    </source>
</evidence>
<feature type="transmembrane region" description="Helical" evidence="7">
    <location>
        <begin position="135"/>
        <end position="154"/>
    </location>
</feature>
<evidence type="ECO:0000256" key="4">
    <source>
        <dbReference type="ARBA" id="ARBA00022989"/>
    </source>
</evidence>
<name>A0A9Q9AY98_9PEZI</name>
<evidence type="ECO:0000256" key="1">
    <source>
        <dbReference type="ARBA" id="ARBA00004141"/>
    </source>
</evidence>
<evidence type="ECO:0000313" key="10">
    <source>
        <dbReference type="Proteomes" id="UP001056384"/>
    </source>
</evidence>
<comment type="subcellular location">
    <subcellularLocation>
        <location evidence="1">Membrane</location>
        <topology evidence="1">Multi-pass membrane protein</topology>
    </subcellularLocation>
</comment>
<dbReference type="GO" id="GO:0022857">
    <property type="term" value="F:transmembrane transporter activity"/>
    <property type="evidence" value="ECO:0007669"/>
    <property type="project" value="InterPro"/>
</dbReference>
<gene>
    <name evidence="9" type="ORF">Slin15195_G115260</name>
</gene>
<dbReference type="EMBL" id="CP099427">
    <property type="protein sequence ID" value="USW58207.1"/>
    <property type="molecule type" value="Genomic_DNA"/>
</dbReference>
<keyword evidence="5 7" id="KW-0472">Membrane</keyword>
<dbReference type="InterPro" id="IPR020846">
    <property type="entry name" value="MFS_dom"/>
</dbReference>
<dbReference type="GO" id="GO:0016020">
    <property type="term" value="C:membrane"/>
    <property type="evidence" value="ECO:0007669"/>
    <property type="project" value="UniProtKB-SubCell"/>
</dbReference>
<feature type="transmembrane region" description="Helical" evidence="7">
    <location>
        <begin position="67"/>
        <end position="85"/>
    </location>
</feature>
<dbReference type="InterPro" id="IPR011701">
    <property type="entry name" value="MFS"/>
</dbReference>
<proteinExistence type="predicted"/>
<evidence type="ECO:0000259" key="8">
    <source>
        <dbReference type="PROSITE" id="PS50850"/>
    </source>
</evidence>
<dbReference type="PANTHER" id="PTHR43791:SF47">
    <property type="entry name" value="MAJOR FACILITATOR SUPERFAMILY (MFS) PROFILE DOMAIN-CONTAINING PROTEIN-RELATED"/>
    <property type="match status" value="1"/>
</dbReference>
<feature type="transmembrane region" description="Helical" evidence="7">
    <location>
        <begin position="426"/>
        <end position="446"/>
    </location>
</feature>
<evidence type="ECO:0000256" key="6">
    <source>
        <dbReference type="SAM" id="MobiDB-lite"/>
    </source>
</evidence>
<dbReference type="InterPro" id="IPR036259">
    <property type="entry name" value="MFS_trans_sf"/>
</dbReference>
<feature type="domain" description="Major facilitator superfamily (MFS) profile" evidence="8">
    <location>
        <begin position="67"/>
        <end position="505"/>
    </location>
</feature>
<keyword evidence="4 7" id="KW-1133">Transmembrane helix</keyword>
<feature type="region of interest" description="Disordered" evidence="6">
    <location>
        <begin position="1"/>
        <end position="41"/>
    </location>
</feature>
<keyword evidence="3 7" id="KW-0812">Transmembrane</keyword>
<evidence type="ECO:0000256" key="5">
    <source>
        <dbReference type="ARBA" id="ARBA00023136"/>
    </source>
</evidence>
<feature type="transmembrane region" description="Helical" evidence="7">
    <location>
        <begin position="458"/>
        <end position="481"/>
    </location>
</feature>
<evidence type="ECO:0000256" key="2">
    <source>
        <dbReference type="ARBA" id="ARBA00022448"/>
    </source>
</evidence>